<evidence type="ECO:0000259" key="3">
    <source>
        <dbReference type="Pfam" id="PF07859"/>
    </source>
</evidence>
<evidence type="ECO:0000256" key="1">
    <source>
        <dbReference type="ARBA" id="ARBA00010515"/>
    </source>
</evidence>
<evidence type="ECO:0000256" key="2">
    <source>
        <dbReference type="ARBA" id="ARBA00022801"/>
    </source>
</evidence>
<accession>A0ABP1FVP9</accession>
<comment type="caution">
    <text evidence="4">The sequence shown here is derived from an EMBL/GenBank/DDBJ whole genome shotgun (WGS) entry which is preliminary data.</text>
</comment>
<reference evidence="4 5" key="1">
    <citation type="submission" date="2024-06" db="EMBL/GenBank/DDBJ databases">
        <authorList>
            <person name="Kraege A."/>
            <person name="Thomma B."/>
        </authorList>
    </citation>
    <scope>NUCLEOTIDE SEQUENCE [LARGE SCALE GENOMIC DNA]</scope>
</reference>
<dbReference type="InterPro" id="IPR013094">
    <property type="entry name" value="AB_hydrolase_3"/>
</dbReference>
<dbReference type="Gene3D" id="3.40.50.1820">
    <property type="entry name" value="alpha/beta hydrolase"/>
    <property type="match status" value="1"/>
</dbReference>
<dbReference type="PANTHER" id="PTHR48081:SF8">
    <property type="entry name" value="ALPHA_BETA HYDROLASE FOLD-3 DOMAIN-CONTAINING PROTEIN-RELATED"/>
    <property type="match status" value="1"/>
</dbReference>
<dbReference type="PANTHER" id="PTHR48081">
    <property type="entry name" value="AB HYDROLASE SUPERFAMILY PROTEIN C4A8.06C"/>
    <property type="match status" value="1"/>
</dbReference>
<feature type="domain" description="Alpha/beta hydrolase fold-3" evidence="3">
    <location>
        <begin position="66"/>
        <end position="271"/>
    </location>
</feature>
<evidence type="ECO:0000313" key="4">
    <source>
        <dbReference type="EMBL" id="CAL5223975.1"/>
    </source>
</evidence>
<gene>
    <name evidence="4" type="primary">g6586</name>
    <name evidence="4" type="ORF">VP750_LOCUS5634</name>
</gene>
<protein>
    <submittedName>
        <fullName evidence="4">G6586 protein</fullName>
    </submittedName>
</protein>
<organism evidence="4 5">
    <name type="scientific">Coccomyxa viridis</name>
    <dbReference type="NCBI Taxonomy" id="1274662"/>
    <lineage>
        <taxon>Eukaryota</taxon>
        <taxon>Viridiplantae</taxon>
        <taxon>Chlorophyta</taxon>
        <taxon>core chlorophytes</taxon>
        <taxon>Trebouxiophyceae</taxon>
        <taxon>Trebouxiophyceae incertae sedis</taxon>
        <taxon>Coccomyxaceae</taxon>
        <taxon>Coccomyxa</taxon>
    </lineage>
</organism>
<name>A0ABP1FVP9_9CHLO</name>
<dbReference type="Proteomes" id="UP001497392">
    <property type="component" value="Unassembled WGS sequence"/>
</dbReference>
<sequence length="323" mass="34664">MSSESEHGRGSAELDKKQQELLDLCAHFFGDSPHVEKVSDRTITGPNGDVPIRIYQPAHDSPLRLMVYFHGGGFAYGSIASHDTVARRYASSLSAVVVSVDYRLAPEHPFPAGLEDCYAATVWAHEHARELGAKPETLCVAGDSAGGNLSAVTAMMARDKGTPAVAFQLMVSPCCDDARSASYASYSLGTEGSMPSRQNMVDLYNLYVPNVEDGKQAYVSPVHAEDLSELPPALIFTAGKDMLMDEAEAYAAKLASAGVDVTLKRFKDNIHIGMCTPVPSARDCKLALELIRAQWEHACTADDTDSSLDPFKVKASGDGGVFD</sequence>
<keyword evidence="2" id="KW-0378">Hydrolase</keyword>
<evidence type="ECO:0000313" key="5">
    <source>
        <dbReference type="Proteomes" id="UP001497392"/>
    </source>
</evidence>
<comment type="similarity">
    <text evidence="1">Belongs to the 'GDXG' lipolytic enzyme family.</text>
</comment>
<dbReference type="InterPro" id="IPR002168">
    <property type="entry name" value="Lipase_GDXG_HIS_AS"/>
</dbReference>
<dbReference type="InterPro" id="IPR029058">
    <property type="entry name" value="AB_hydrolase_fold"/>
</dbReference>
<keyword evidence="5" id="KW-1185">Reference proteome</keyword>
<dbReference type="Pfam" id="PF07859">
    <property type="entry name" value="Abhydrolase_3"/>
    <property type="match status" value="1"/>
</dbReference>
<dbReference type="SUPFAM" id="SSF53474">
    <property type="entry name" value="alpha/beta-Hydrolases"/>
    <property type="match status" value="1"/>
</dbReference>
<dbReference type="InterPro" id="IPR050300">
    <property type="entry name" value="GDXG_lipolytic_enzyme"/>
</dbReference>
<proteinExistence type="inferred from homology"/>
<dbReference type="PROSITE" id="PS01173">
    <property type="entry name" value="LIPASE_GDXG_HIS"/>
    <property type="match status" value="1"/>
</dbReference>
<dbReference type="EMBL" id="CAXHTA020000009">
    <property type="protein sequence ID" value="CAL5223975.1"/>
    <property type="molecule type" value="Genomic_DNA"/>
</dbReference>